<sequence length="33" mass="3386">MPASRPSDSCSGTCLRLIMCGAHIFGAMGSINT</sequence>
<evidence type="ECO:0000313" key="1">
    <source>
        <dbReference type="EMBL" id="XCD05096.1"/>
    </source>
</evidence>
<dbReference type="EMBL" id="PP511522">
    <property type="protein sequence ID" value="XCD05096.1"/>
    <property type="molecule type" value="Genomic_DNA"/>
</dbReference>
<protein>
    <submittedName>
        <fullName evidence="1">Uncharacterized protein</fullName>
    </submittedName>
</protein>
<accession>A0AAU8AZQ3</accession>
<reference evidence="1" key="1">
    <citation type="submission" date="2024-03" db="EMBL/GenBank/DDBJ databases">
        <title>Diverse circular DNA viruses in blood, oral, and fecal samples of captive lemurs.</title>
        <authorList>
            <person name="Paietta E.N."/>
            <person name="Kraberger S."/>
            <person name="Lund M.C."/>
            <person name="Custer J.M."/>
            <person name="Vargas K.M."/>
            <person name="Ehmke E.E."/>
            <person name="Yoder A.D."/>
            <person name="Varsani A."/>
        </authorList>
    </citation>
    <scope>NUCLEOTIDE SEQUENCE</scope>
    <source>
        <strain evidence="1">Duke_24FS_4</strain>
    </source>
</reference>
<proteinExistence type="predicted"/>
<organism evidence="1">
    <name type="scientific">Dulem virus 35</name>
    <dbReference type="NCBI Taxonomy" id="3145753"/>
    <lineage>
        <taxon>Viruses</taxon>
        <taxon>Duplodnaviria</taxon>
        <taxon>Heunggongvirae</taxon>
        <taxon>Uroviricota</taxon>
        <taxon>Caudoviricetes</taxon>
    </lineage>
</organism>
<name>A0AAU8AZQ3_9CAUD</name>